<evidence type="ECO:0000313" key="1">
    <source>
        <dbReference type="EMBL" id="MDD9322342.1"/>
    </source>
</evidence>
<evidence type="ECO:0000313" key="2">
    <source>
        <dbReference type="Proteomes" id="UP001150055"/>
    </source>
</evidence>
<proteinExistence type="predicted"/>
<dbReference type="RefSeq" id="WP_274579439.1">
    <property type="nucleotide sequence ID" value="NZ_JALNTG010000113.1"/>
</dbReference>
<organism evidence="1 2">
    <name type="scientific">Acinetobacter lactucae</name>
    <dbReference type="NCBI Taxonomy" id="1785128"/>
    <lineage>
        <taxon>Bacteria</taxon>
        <taxon>Pseudomonadati</taxon>
        <taxon>Pseudomonadota</taxon>
        <taxon>Gammaproteobacteria</taxon>
        <taxon>Moraxellales</taxon>
        <taxon>Moraxellaceae</taxon>
        <taxon>Acinetobacter</taxon>
        <taxon>Acinetobacter calcoaceticus/baumannii complex</taxon>
    </lineage>
</organism>
<sequence>MTWCSLGETKQLECDEGVVYVSSPELEEWVLTAYTRYALRLVFFNPGVMPS</sequence>
<dbReference type="Proteomes" id="UP001150055">
    <property type="component" value="Unassembled WGS sequence"/>
</dbReference>
<comment type="caution">
    <text evidence="1">The sequence shown here is derived from an EMBL/GenBank/DDBJ whole genome shotgun (WGS) entry which is preliminary data.</text>
</comment>
<dbReference type="AlphaFoldDB" id="A0AB35K3P3"/>
<protein>
    <submittedName>
        <fullName evidence="1">Uncharacterized protein</fullName>
    </submittedName>
</protein>
<gene>
    <name evidence="1" type="ORF">M0O54_19930</name>
</gene>
<accession>A0AB35K3P3</accession>
<reference evidence="1" key="1">
    <citation type="submission" date="2022-12" db="EMBL/GenBank/DDBJ databases">
        <title>Acinetobacter lactucae: Emerging opportunistic pathogenic species of genus Acinetobacter isolated from immunocompromised patients in clinical settings of India.</title>
        <authorList>
            <person name="Amar A.K."/>
            <person name="Sawant A.R."/>
            <person name="Meera M."/>
            <person name="Tomar A."/>
            <person name="Sistla S."/>
            <person name="Prashanth K."/>
        </authorList>
    </citation>
    <scope>NUCLEOTIDE SEQUENCE</scope>
    <source>
        <strain evidence="1">PKAL1828C</strain>
    </source>
</reference>
<name>A0AB35K3P3_9GAMM</name>
<dbReference type="EMBL" id="JALNTG010000113">
    <property type="protein sequence ID" value="MDD9322342.1"/>
    <property type="molecule type" value="Genomic_DNA"/>
</dbReference>